<dbReference type="FunFam" id="3.30.950.10:FF:000005">
    <property type="entry name" value="Uroporphyrin-III c-methyltransferase, putative"/>
    <property type="match status" value="1"/>
</dbReference>
<dbReference type="Pfam" id="PF00590">
    <property type="entry name" value="TP_methylase"/>
    <property type="match status" value="1"/>
</dbReference>
<dbReference type="STRING" id="2070753.A0A3A2ZNM4"/>
<reference evidence="17" key="1">
    <citation type="submission" date="2017-02" db="EMBL/GenBank/DDBJ databases">
        <authorList>
            <person name="Tafer H."/>
            <person name="Lopandic K."/>
        </authorList>
    </citation>
    <scope>NUCLEOTIDE SEQUENCE [LARGE SCALE GENOMIC DNA]</scope>
    <source>
        <strain evidence="17">CBS 366.77</strain>
    </source>
</reference>
<dbReference type="GO" id="GO:0004851">
    <property type="term" value="F:uroporphyrin-III C-methyltransferase activity"/>
    <property type="evidence" value="ECO:0007669"/>
    <property type="project" value="UniProtKB-EC"/>
</dbReference>
<dbReference type="GO" id="GO:0009086">
    <property type="term" value="P:methionine biosynthetic process"/>
    <property type="evidence" value="ECO:0007669"/>
    <property type="project" value="UniProtKB-KW"/>
</dbReference>
<evidence type="ECO:0000256" key="7">
    <source>
        <dbReference type="ARBA" id="ARBA00023027"/>
    </source>
</evidence>
<keyword evidence="2 12" id="KW-0489">Methyltransferase</keyword>
<feature type="domain" description="Siroheme biosynthesis protein Met8 C-terminal" evidence="14">
    <location>
        <begin position="227"/>
        <end position="267"/>
    </location>
</feature>
<dbReference type="InterPro" id="IPR006366">
    <property type="entry name" value="CobA/CysG_C"/>
</dbReference>
<dbReference type="InterPro" id="IPR050161">
    <property type="entry name" value="Siro_Cobalamin_biosynth"/>
</dbReference>
<dbReference type="Proteomes" id="UP000266188">
    <property type="component" value="Unassembled WGS sequence"/>
</dbReference>
<evidence type="ECO:0000313" key="16">
    <source>
        <dbReference type="EMBL" id="RJE24839.1"/>
    </source>
</evidence>
<evidence type="ECO:0000256" key="8">
    <source>
        <dbReference type="ARBA" id="ARBA00023167"/>
    </source>
</evidence>
<dbReference type="Gene3D" id="3.40.50.720">
    <property type="entry name" value="NAD(P)-binding Rossmann-like Domain"/>
    <property type="match status" value="1"/>
</dbReference>
<keyword evidence="5" id="KW-0949">S-adenosyl-L-methionine</keyword>
<evidence type="ECO:0000256" key="3">
    <source>
        <dbReference type="ARBA" id="ARBA00022605"/>
    </source>
</evidence>
<dbReference type="InterPro" id="IPR003043">
    <property type="entry name" value="Uropor_MeTrfase_CS"/>
</dbReference>
<dbReference type="InterPro" id="IPR036291">
    <property type="entry name" value="NAD(P)-bd_dom_sf"/>
</dbReference>
<dbReference type="Pfam" id="PF13241">
    <property type="entry name" value="NAD_binding_7"/>
    <property type="match status" value="1"/>
</dbReference>
<comment type="caution">
    <text evidence="16">The sequence shown here is derived from an EMBL/GenBank/DDBJ whole genome shotgun (WGS) entry which is preliminary data.</text>
</comment>
<keyword evidence="3" id="KW-0028">Amino-acid biosynthesis</keyword>
<keyword evidence="17" id="KW-1185">Reference proteome</keyword>
<dbReference type="GO" id="GO:0000103">
    <property type="term" value="P:sulfate assimilation"/>
    <property type="evidence" value="ECO:0007669"/>
    <property type="project" value="InterPro"/>
</dbReference>
<dbReference type="GO" id="GO:0032259">
    <property type="term" value="P:methylation"/>
    <property type="evidence" value="ECO:0007669"/>
    <property type="project" value="UniProtKB-KW"/>
</dbReference>
<dbReference type="SUPFAM" id="SSF75615">
    <property type="entry name" value="Siroheme synthase middle domains-like"/>
    <property type="match status" value="1"/>
</dbReference>
<comment type="similarity">
    <text evidence="1 12">Belongs to the precorrin methyltransferase family.</text>
</comment>
<evidence type="ECO:0000256" key="4">
    <source>
        <dbReference type="ARBA" id="ARBA00022679"/>
    </source>
</evidence>
<feature type="domain" description="Siroheme synthase central" evidence="15">
    <location>
        <begin position="142"/>
        <end position="168"/>
    </location>
</feature>
<dbReference type="SUPFAM" id="SSF51735">
    <property type="entry name" value="NAD(P)-binding Rossmann-fold domains"/>
    <property type="match status" value="1"/>
</dbReference>
<dbReference type="InterPro" id="IPR000878">
    <property type="entry name" value="4pyrrol_Mease"/>
</dbReference>
<keyword evidence="9" id="KW-0627">Porphyrin biosynthesis</keyword>
<evidence type="ECO:0000256" key="5">
    <source>
        <dbReference type="ARBA" id="ARBA00022691"/>
    </source>
</evidence>
<evidence type="ECO:0000256" key="11">
    <source>
        <dbReference type="ARBA" id="ARBA00055636"/>
    </source>
</evidence>
<keyword evidence="7" id="KW-0520">NAD</keyword>
<dbReference type="InterPro" id="IPR028281">
    <property type="entry name" value="Sirohaem_synthase_central"/>
</dbReference>
<dbReference type="PROSITE" id="PS00840">
    <property type="entry name" value="SUMT_2"/>
    <property type="match status" value="1"/>
</dbReference>
<dbReference type="InterPro" id="IPR035996">
    <property type="entry name" value="4pyrrol_Methylase_sf"/>
</dbReference>
<dbReference type="FunFam" id="3.40.50.720:FF:000504">
    <property type="entry name" value="Siroheme synthase, putative"/>
    <property type="match status" value="1"/>
</dbReference>
<dbReference type="PANTHER" id="PTHR45790">
    <property type="entry name" value="SIROHEME SYNTHASE-RELATED"/>
    <property type="match status" value="1"/>
</dbReference>
<dbReference type="AlphaFoldDB" id="A0A3A2ZNM4"/>
<comment type="catalytic activity">
    <reaction evidence="10">
        <text>uroporphyrinogen III + 2 S-adenosyl-L-methionine = precorrin-2 + 2 S-adenosyl-L-homocysteine + H(+)</text>
        <dbReference type="Rhea" id="RHEA:32459"/>
        <dbReference type="ChEBI" id="CHEBI:15378"/>
        <dbReference type="ChEBI" id="CHEBI:57308"/>
        <dbReference type="ChEBI" id="CHEBI:57856"/>
        <dbReference type="ChEBI" id="CHEBI:58827"/>
        <dbReference type="ChEBI" id="CHEBI:59789"/>
        <dbReference type="EC" id="2.1.1.107"/>
    </reaction>
</comment>
<dbReference type="SUPFAM" id="SSF53790">
    <property type="entry name" value="Tetrapyrrole methylase"/>
    <property type="match status" value="1"/>
</dbReference>
<evidence type="ECO:0000256" key="12">
    <source>
        <dbReference type="RuleBase" id="RU003960"/>
    </source>
</evidence>
<accession>A0A3A2ZNM4</accession>
<proteinExistence type="inferred from homology"/>
<evidence type="ECO:0000256" key="10">
    <source>
        <dbReference type="ARBA" id="ARBA00052360"/>
    </source>
</evidence>
<dbReference type="InterPro" id="IPR012066">
    <property type="entry name" value="Met1_fungi"/>
</dbReference>
<dbReference type="CDD" id="cd11642">
    <property type="entry name" value="SUMT"/>
    <property type="match status" value="1"/>
</dbReference>
<dbReference type="Pfam" id="PF14824">
    <property type="entry name" value="Sirohm_synth_M"/>
    <property type="match status" value="1"/>
</dbReference>
<dbReference type="InterPro" id="IPR028162">
    <property type="entry name" value="Met8_C"/>
</dbReference>
<evidence type="ECO:0000256" key="6">
    <source>
        <dbReference type="ARBA" id="ARBA00023002"/>
    </source>
</evidence>
<keyword evidence="8" id="KW-0486">Methionine biosynthesis</keyword>
<dbReference type="PIRSF" id="PIRSF036555">
    <property type="entry name" value="SUMT_yeast"/>
    <property type="match status" value="1"/>
</dbReference>
<dbReference type="GO" id="GO:0019354">
    <property type="term" value="P:siroheme biosynthetic process"/>
    <property type="evidence" value="ECO:0007669"/>
    <property type="project" value="InterPro"/>
</dbReference>
<dbReference type="GO" id="GO:0016491">
    <property type="term" value="F:oxidoreductase activity"/>
    <property type="evidence" value="ECO:0007669"/>
    <property type="project" value="UniProtKB-KW"/>
</dbReference>
<evidence type="ECO:0000256" key="9">
    <source>
        <dbReference type="ARBA" id="ARBA00023244"/>
    </source>
</evidence>
<dbReference type="PANTHER" id="PTHR45790:SF6">
    <property type="entry name" value="UROPORPHYRINOGEN-III C-METHYLTRANSFERASE"/>
    <property type="match status" value="1"/>
</dbReference>
<sequence>MKDGSCENGSPIPLLTAVNAESQVHLIVGANPLAAARCTKSLEAGAKPIIIAPETGNLQHALSERIADGSAQWIRRQFEDNDLTTLGREEVDHVVDMVFVTLGGNHPLSTRISSLCRRLRIPVNVSDAPELCTFTLLSTYSDGPLHIGITTSGRGCKLASRLRREVASALPPNLGGAINRLGAVRKRLWEEDNASGLCGTALEGDEDDSTDQKHTFNTLVTNDDIFAEKTRRIRWLSQICEYWPLRKLADITDSDIDGILEAYSSGKDGAAHINGIEFSPRKGRIVLAGSGPGHPDLLTRATYQAIQNADIILADKLVPAPVLDLIPRRTEVRISRKFPGNADQAQEEFLQMGLDALRKGQHVLRLKQGDPYLYGRGAEEFDFFRKEGFIPLVLPGITSALSASLFADIPATHRGVSDQVLVCTGTGRKGAAPEPPTYVPTQTVVFLMALHRLSSLVESLTTLPTEDNGTLPRRLWPKDTPCAIIERASCSDQRVIRSTLEHVCLAFETEGSRPPGLLVVGASCHVLHQPKDQKWVVEEGFRGLDELQNPPEIREGKVENNSI</sequence>
<dbReference type="OrthoDB" id="508204at2759"/>
<evidence type="ECO:0000256" key="2">
    <source>
        <dbReference type="ARBA" id="ARBA00022603"/>
    </source>
</evidence>
<protein>
    <submittedName>
        <fullName evidence="16">Siroheme synthase</fullName>
    </submittedName>
</protein>
<dbReference type="InterPro" id="IPR014777">
    <property type="entry name" value="4pyrrole_Mease_sub1"/>
</dbReference>
<dbReference type="FunFam" id="3.40.1010.10:FF:000006">
    <property type="entry name" value="Siroheme synthase, putative"/>
    <property type="match status" value="1"/>
</dbReference>
<dbReference type="Gene3D" id="3.30.950.10">
    <property type="entry name" value="Methyltransferase, Cobalt-precorrin-4 Transmethylase, Domain 2"/>
    <property type="match status" value="1"/>
</dbReference>
<evidence type="ECO:0000256" key="1">
    <source>
        <dbReference type="ARBA" id="ARBA00005879"/>
    </source>
</evidence>
<evidence type="ECO:0000259" key="15">
    <source>
        <dbReference type="Pfam" id="PF14824"/>
    </source>
</evidence>
<comment type="function">
    <text evidence="11">Siroheme synthase involved in methionine biosynthesis.</text>
</comment>
<evidence type="ECO:0000259" key="13">
    <source>
        <dbReference type="Pfam" id="PF00590"/>
    </source>
</evidence>
<evidence type="ECO:0000259" key="14">
    <source>
        <dbReference type="Pfam" id="PF14823"/>
    </source>
</evidence>
<keyword evidence="4 12" id="KW-0808">Transferase</keyword>
<dbReference type="InterPro" id="IPR014776">
    <property type="entry name" value="4pyrrole_Mease_sub2"/>
</dbReference>
<dbReference type="EMBL" id="MVGC01000066">
    <property type="protein sequence ID" value="RJE24839.1"/>
    <property type="molecule type" value="Genomic_DNA"/>
</dbReference>
<name>A0A3A2ZNM4_9EURO</name>
<gene>
    <name evidence="16" type="ORF">PHISCL_02793</name>
</gene>
<dbReference type="Pfam" id="PF14823">
    <property type="entry name" value="Sirohm_synth_C"/>
    <property type="match status" value="1"/>
</dbReference>
<dbReference type="Gene3D" id="3.40.1010.10">
    <property type="entry name" value="Cobalt-precorrin-4 Transmethylase, Domain 1"/>
    <property type="match status" value="1"/>
</dbReference>
<organism evidence="16 17">
    <name type="scientific">Aspergillus sclerotialis</name>
    <dbReference type="NCBI Taxonomy" id="2070753"/>
    <lineage>
        <taxon>Eukaryota</taxon>
        <taxon>Fungi</taxon>
        <taxon>Dikarya</taxon>
        <taxon>Ascomycota</taxon>
        <taxon>Pezizomycotina</taxon>
        <taxon>Eurotiomycetes</taxon>
        <taxon>Eurotiomycetidae</taxon>
        <taxon>Eurotiales</taxon>
        <taxon>Aspergillaceae</taxon>
        <taxon>Aspergillus</taxon>
        <taxon>Aspergillus subgen. Polypaecilum</taxon>
    </lineage>
</organism>
<feature type="domain" description="Tetrapyrrole methylase" evidence="13">
    <location>
        <begin position="284"/>
        <end position="503"/>
    </location>
</feature>
<keyword evidence="6" id="KW-0560">Oxidoreductase</keyword>
<evidence type="ECO:0000313" key="17">
    <source>
        <dbReference type="Proteomes" id="UP000266188"/>
    </source>
</evidence>